<sequence length="62" mass="6837">MLSTQARSAFVSIDEGRAESRGSPLGIWLWLVCADDLPERCDLASEGMREGMCSLEVDFQLS</sequence>
<accession>A0A3E1J0M0</accession>
<evidence type="ECO:0000313" key="1">
    <source>
        <dbReference type="EMBL" id="RFD79919.1"/>
    </source>
</evidence>
<dbReference type="RefSeq" id="WP_165846047.1">
    <property type="nucleotide sequence ID" value="NZ_LRTV01000004.1"/>
</dbReference>
<comment type="caution">
    <text evidence="1">The sequence shown here is derived from an EMBL/GenBank/DDBJ whole genome shotgun (WGS) entry which is preliminary data.</text>
</comment>
<evidence type="ECO:0000313" key="2">
    <source>
        <dbReference type="Proteomes" id="UP000259221"/>
    </source>
</evidence>
<gene>
    <name evidence="1" type="ORF">AXE77_06320</name>
</gene>
<proteinExistence type="predicted"/>
<reference evidence="1 2" key="1">
    <citation type="submission" date="2016-02" db="EMBL/GenBank/DDBJ databases">
        <authorList>
            <person name="Alioto T."/>
            <person name="Alioto T."/>
        </authorList>
    </citation>
    <scope>NUCLEOTIDE SEQUENCE [LARGE SCALE GENOMIC DNA]</scope>
    <source>
        <strain evidence="1 2">NR010</strain>
    </source>
</reference>
<dbReference type="AlphaFoldDB" id="A0A3E1J0M0"/>
<dbReference type="EMBL" id="LRTV01000004">
    <property type="protein sequence ID" value="RFD79919.1"/>
    <property type="molecule type" value="Genomic_DNA"/>
</dbReference>
<name>A0A3E1J0M0_GARVA</name>
<protein>
    <submittedName>
        <fullName evidence="1">Uncharacterized protein</fullName>
    </submittedName>
</protein>
<organism evidence="1 2">
    <name type="scientific">Gardnerella vaginalis</name>
    <dbReference type="NCBI Taxonomy" id="2702"/>
    <lineage>
        <taxon>Bacteria</taxon>
        <taxon>Bacillati</taxon>
        <taxon>Actinomycetota</taxon>
        <taxon>Actinomycetes</taxon>
        <taxon>Bifidobacteriales</taxon>
        <taxon>Bifidobacteriaceae</taxon>
        <taxon>Gardnerella</taxon>
    </lineage>
</organism>
<dbReference type="Proteomes" id="UP000259221">
    <property type="component" value="Unassembled WGS sequence"/>
</dbReference>